<feature type="compositionally biased region" description="Basic and acidic residues" evidence="1">
    <location>
        <begin position="594"/>
        <end position="607"/>
    </location>
</feature>
<keyword evidence="4" id="KW-1185">Reference proteome</keyword>
<dbReference type="EMBL" id="SMMG02000003">
    <property type="protein sequence ID" value="KAA3480404.1"/>
    <property type="molecule type" value="Genomic_DNA"/>
</dbReference>
<dbReference type="PROSITE" id="PS50174">
    <property type="entry name" value="G_PATCH"/>
    <property type="match status" value="1"/>
</dbReference>
<accession>A0A5B6WGD1</accession>
<dbReference type="Pfam" id="PF13456">
    <property type="entry name" value="RVT_3"/>
    <property type="match status" value="1"/>
</dbReference>
<evidence type="ECO:0000313" key="3">
    <source>
        <dbReference type="EMBL" id="KAA3480404.1"/>
    </source>
</evidence>
<evidence type="ECO:0000313" key="4">
    <source>
        <dbReference type="Proteomes" id="UP000325315"/>
    </source>
</evidence>
<gene>
    <name evidence="3" type="ORF">EPI10_020835</name>
</gene>
<proteinExistence type="predicted"/>
<evidence type="ECO:0000256" key="1">
    <source>
        <dbReference type="SAM" id="MobiDB-lite"/>
    </source>
</evidence>
<dbReference type="Gene3D" id="3.10.10.10">
    <property type="entry name" value="HIV Type 1 Reverse Transcriptase, subunit A, domain 1"/>
    <property type="match status" value="1"/>
</dbReference>
<dbReference type="GO" id="GO:0003676">
    <property type="term" value="F:nucleic acid binding"/>
    <property type="evidence" value="ECO:0007669"/>
    <property type="project" value="InterPro"/>
</dbReference>
<name>A0A5B6WGD1_9ROSI</name>
<evidence type="ECO:0000259" key="2">
    <source>
        <dbReference type="PROSITE" id="PS50174"/>
    </source>
</evidence>
<protein>
    <recommendedName>
        <fullName evidence="2">G-patch domain-containing protein</fullName>
    </recommendedName>
</protein>
<dbReference type="InterPro" id="IPR002156">
    <property type="entry name" value="RNaseH_domain"/>
</dbReference>
<sequence length="1270" mass="145364">MGSGSNLGDNPTNPVVPDLNDVAEMERERVELPKQLEDRCIWLEEKFKEMENVDYRCGIDAKDLSLVLDLVLPPKFKTPQFEKYNGTSCPEAHITMFCRRMTGHVNNDQLLIHCFQDSLIESAAKCFSVIAMPGEMIENTIRKLYQNLFDAHVVSPFYLKPMQPPFLKWYDANAQYEYHAGITGYSIENCTAFKNLIQKFIKMGIVKFDDPSGPNVVGNSLPSHSDKGGGLITQDLGERPGEVRDYCEFHDEEGHEIQECIEFKALIQGLMDNKELEFFEYTKIPEGKDMCALEEGSTRKNYDRNVTIPREENPVSTLEKGQDVCFYTRSGRRYDSSNTKAELVKGKSLVVEQKKEKPTKLESLINEPITEKEAKEFLKFLKHSDALMKVLNETYVADDISVNKLDRLVNNINADNFIFFNDDEILPGGMGSIKALHITTRYKGYTLPGVLIDNGSALNVLPLSILNRLPVDSSHMKTCQNIMRAFDGTERKVMGKDTIASVTSDAPYIGADDEAIECSFRSLEFVNATFIIERNKIPMPKISKTTRMGLQLMVRKGALPGRGLGRYLQGRVNPPMLKDKRDCFGLGYKPDARQKRRELEKKQEKRRAQLNGGETFHHPYNRSLDINDMGDAAADLESHFEQDMCIEDSQDFKDDRDCNLSPDLLRMVEQDEKQILPYKESGKIRSVSQFSRSLKDEVDVLLKIKEEVKKQFDTSFLQVVKYSKWVANTVFIPKKDGKVRMCVDYKDLNKASPKDNFPLPHIDTLVDNTAGYSLFSFMDGFFRYNQLKLNPAKYTLRARSRKLQGFVVSEKGIKIDLDKVKSIQELPQPRTQKEVRGLLGRLNYIAHFISQLTEKCDLIFRLLKKHNPGVWDEECLKNFDKYLKIPWDAYWANMMSLEEKKERCTISKAVKGSAIADFLACRALEDYEHLNFDLLNENMIYVATTEEKYEACIMGIYVTIERKIKVLEVYGDFALVIYQLKDGWETRDPKLISYRKLVLELIEEFDDITFYYLPRDKNQMGDALATLASMIRVNKQEDYPNQATENDKRTLRIPASDYVVDREILYKRRKDQILLRCVDTVESKKILEEAHEGICGTHTHGFTMARQIMRFGLAQEVTVCPLCLSNVYQDLHRATPFSLVYRIEVILPIEVFFGGALILTKMDGKNLPNPIIQIQLRGSLPKIVAEQEGKGNTSVKEPCKPYLPRVAVEQVKNSKSYLPEVAVEQIEAINLISLKLQRSSGAVAAEQIEATSLIFLKLQWSESKQQFLYP</sequence>
<reference evidence="4" key="1">
    <citation type="journal article" date="2019" name="Plant Biotechnol. J.">
        <title>Genome sequencing of the Australian wild diploid species Gossypium australe highlights disease resistance and delayed gland morphogenesis.</title>
        <authorList>
            <person name="Cai Y."/>
            <person name="Cai X."/>
            <person name="Wang Q."/>
            <person name="Wang P."/>
            <person name="Zhang Y."/>
            <person name="Cai C."/>
            <person name="Xu Y."/>
            <person name="Wang K."/>
            <person name="Zhou Z."/>
            <person name="Wang C."/>
            <person name="Geng S."/>
            <person name="Li B."/>
            <person name="Dong Q."/>
            <person name="Hou Y."/>
            <person name="Wang H."/>
            <person name="Ai P."/>
            <person name="Liu Z."/>
            <person name="Yi F."/>
            <person name="Sun M."/>
            <person name="An G."/>
            <person name="Cheng J."/>
            <person name="Zhang Y."/>
            <person name="Shi Q."/>
            <person name="Xie Y."/>
            <person name="Shi X."/>
            <person name="Chang Y."/>
            <person name="Huang F."/>
            <person name="Chen Y."/>
            <person name="Hong S."/>
            <person name="Mi L."/>
            <person name="Sun Q."/>
            <person name="Zhang L."/>
            <person name="Zhou B."/>
            <person name="Peng R."/>
            <person name="Zhang X."/>
            <person name="Liu F."/>
        </authorList>
    </citation>
    <scope>NUCLEOTIDE SEQUENCE [LARGE SCALE GENOMIC DNA]</scope>
    <source>
        <strain evidence="4">cv. PA1801</strain>
    </source>
</reference>
<dbReference type="PANTHER" id="PTHR32108:SF5">
    <property type="entry name" value="DYNACTIN SUBUNIT 1-LIKE"/>
    <property type="match status" value="1"/>
</dbReference>
<dbReference type="GO" id="GO:0004523">
    <property type="term" value="F:RNA-DNA hybrid ribonuclease activity"/>
    <property type="evidence" value="ECO:0007669"/>
    <property type="project" value="InterPro"/>
</dbReference>
<dbReference type="OrthoDB" id="427924at2759"/>
<comment type="caution">
    <text evidence="3">The sequence shown here is derived from an EMBL/GenBank/DDBJ whole genome shotgun (WGS) entry which is preliminary data.</text>
</comment>
<dbReference type="SUPFAM" id="SSF56672">
    <property type="entry name" value="DNA/RNA polymerases"/>
    <property type="match status" value="1"/>
</dbReference>
<dbReference type="InterPro" id="IPR043128">
    <property type="entry name" value="Rev_trsase/Diguanyl_cyclase"/>
</dbReference>
<dbReference type="InterPro" id="IPR000467">
    <property type="entry name" value="G_patch_dom"/>
</dbReference>
<dbReference type="InterPro" id="IPR036397">
    <property type="entry name" value="RNaseH_sf"/>
</dbReference>
<dbReference type="AlphaFoldDB" id="A0A5B6WGD1"/>
<feature type="domain" description="G-patch" evidence="2">
    <location>
        <begin position="545"/>
        <end position="591"/>
    </location>
</feature>
<organism evidence="3 4">
    <name type="scientific">Gossypium australe</name>
    <dbReference type="NCBI Taxonomy" id="47621"/>
    <lineage>
        <taxon>Eukaryota</taxon>
        <taxon>Viridiplantae</taxon>
        <taxon>Streptophyta</taxon>
        <taxon>Embryophyta</taxon>
        <taxon>Tracheophyta</taxon>
        <taxon>Spermatophyta</taxon>
        <taxon>Magnoliopsida</taxon>
        <taxon>eudicotyledons</taxon>
        <taxon>Gunneridae</taxon>
        <taxon>Pentapetalae</taxon>
        <taxon>rosids</taxon>
        <taxon>malvids</taxon>
        <taxon>Malvales</taxon>
        <taxon>Malvaceae</taxon>
        <taxon>Malvoideae</taxon>
        <taxon>Gossypium</taxon>
    </lineage>
</organism>
<feature type="region of interest" description="Disordered" evidence="1">
    <location>
        <begin position="594"/>
        <end position="622"/>
    </location>
</feature>
<dbReference type="PANTHER" id="PTHR32108">
    <property type="entry name" value="DNA-DIRECTED RNA POLYMERASE SUBUNIT ALPHA"/>
    <property type="match status" value="1"/>
</dbReference>
<dbReference type="Gene3D" id="3.30.420.10">
    <property type="entry name" value="Ribonuclease H-like superfamily/Ribonuclease H"/>
    <property type="match status" value="1"/>
</dbReference>
<dbReference type="Proteomes" id="UP000325315">
    <property type="component" value="Unassembled WGS sequence"/>
</dbReference>
<dbReference type="Gene3D" id="3.30.70.270">
    <property type="match status" value="2"/>
</dbReference>
<dbReference type="InterPro" id="IPR043502">
    <property type="entry name" value="DNA/RNA_pol_sf"/>
</dbReference>